<feature type="region of interest" description="Disordered" evidence="2">
    <location>
        <begin position="1504"/>
        <end position="1620"/>
    </location>
</feature>
<comment type="caution">
    <text evidence="3">The sequence shown here is derived from an EMBL/GenBank/DDBJ whole genome shotgun (WGS) entry which is preliminary data.</text>
</comment>
<feature type="compositionally biased region" description="Basic and acidic residues" evidence="2">
    <location>
        <begin position="385"/>
        <end position="415"/>
    </location>
</feature>
<feature type="compositionally biased region" description="Low complexity" evidence="2">
    <location>
        <begin position="1037"/>
        <end position="1057"/>
    </location>
</feature>
<feature type="compositionally biased region" description="Basic and acidic residues" evidence="2">
    <location>
        <begin position="1535"/>
        <end position="1549"/>
    </location>
</feature>
<feature type="compositionally biased region" description="Basic and acidic residues" evidence="2">
    <location>
        <begin position="1558"/>
        <end position="1571"/>
    </location>
</feature>
<dbReference type="GO" id="GO:0005813">
    <property type="term" value="C:centrosome"/>
    <property type="evidence" value="ECO:0007669"/>
    <property type="project" value="InterPro"/>
</dbReference>
<evidence type="ECO:0000313" key="4">
    <source>
        <dbReference type="Proteomes" id="UP001165160"/>
    </source>
</evidence>
<feature type="region of interest" description="Disordered" evidence="2">
    <location>
        <begin position="896"/>
        <end position="919"/>
    </location>
</feature>
<feature type="compositionally biased region" description="Basic and acidic residues" evidence="2">
    <location>
        <begin position="1139"/>
        <end position="1149"/>
    </location>
</feature>
<dbReference type="Proteomes" id="UP001165160">
    <property type="component" value="Unassembled WGS sequence"/>
</dbReference>
<feature type="region of interest" description="Disordered" evidence="2">
    <location>
        <begin position="992"/>
        <end position="1088"/>
    </location>
</feature>
<organism evidence="3 4">
    <name type="scientific">Triparma verrucosa</name>
    <dbReference type="NCBI Taxonomy" id="1606542"/>
    <lineage>
        <taxon>Eukaryota</taxon>
        <taxon>Sar</taxon>
        <taxon>Stramenopiles</taxon>
        <taxon>Ochrophyta</taxon>
        <taxon>Bolidophyceae</taxon>
        <taxon>Parmales</taxon>
        <taxon>Triparmaceae</taxon>
        <taxon>Triparma</taxon>
    </lineage>
</organism>
<dbReference type="GO" id="GO:0000922">
    <property type="term" value="C:spindle pole"/>
    <property type="evidence" value="ECO:0007669"/>
    <property type="project" value="InterPro"/>
</dbReference>
<evidence type="ECO:0000313" key="3">
    <source>
        <dbReference type="EMBL" id="GMH82905.1"/>
    </source>
</evidence>
<feature type="compositionally biased region" description="Basic and acidic residues" evidence="2">
    <location>
        <begin position="643"/>
        <end position="662"/>
    </location>
</feature>
<feature type="region of interest" description="Disordered" evidence="2">
    <location>
        <begin position="855"/>
        <end position="877"/>
    </location>
</feature>
<name>A0A9W7B7J5_9STRA</name>
<feature type="compositionally biased region" description="Polar residues" evidence="2">
    <location>
        <begin position="813"/>
        <end position="835"/>
    </location>
</feature>
<feature type="compositionally biased region" description="Polar residues" evidence="2">
    <location>
        <begin position="512"/>
        <end position="526"/>
    </location>
</feature>
<dbReference type="InterPro" id="IPR026708">
    <property type="entry name" value="CSPP1"/>
</dbReference>
<dbReference type="EMBL" id="BRXX01000020">
    <property type="protein sequence ID" value="GMH82905.1"/>
    <property type="molecule type" value="Genomic_DNA"/>
</dbReference>
<feature type="region of interest" description="Disordered" evidence="2">
    <location>
        <begin position="1410"/>
        <end position="1488"/>
    </location>
</feature>
<accession>A0A9W7B7J5</accession>
<feature type="region of interest" description="Disordered" evidence="2">
    <location>
        <begin position="805"/>
        <end position="835"/>
    </location>
</feature>
<feature type="compositionally biased region" description="Acidic residues" evidence="2">
    <location>
        <begin position="1582"/>
        <end position="1597"/>
    </location>
</feature>
<feature type="coiled-coil region" evidence="1">
    <location>
        <begin position="929"/>
        <end position="984"/>
    </location>
</feature>
<feature type="compositionally biased region" description="Basic and acidic residues" evidence="2">
    <location>
        <begin position="1064"/>
        <end position="1074"/>
    </location>
</feature>
<feature type="compositionally biased region" description="Basic and acidic residues" evidence="2">
    <location>
        <begin position="1445"/>
        <end position="1457"/>
    </location>
</feature>
<feature type="compositionally biased region" description="Acidic residues" evidence="2">
    <location>
        <begin position="1458"/>
        <end position="1480"/>
    </location>
</feature>
<gene>
    <name evidence="3" type="ORF">TrVE_jg2162</name>
</gene>
<feature type="compositionally biased region" description="Basic and acidic residues" evidence="2">
    <location>
        <begin position="1642"/>
        <end position="1653"/>
    </location>
</feature>
<dbReference type="PANTHER" id="PTHR21616">
    <property type="entry name" value="CENTROSOME SPINDLE POLE ASSOCIATED PROTEIN"/>
    <property type="match status" value="1"/>
</dbReference>
<proteinExistence type="predicted"/>
<feature type="region of interest" description="Disordered" evidence="2">
    <location>
        <begin position="1137"/>
        <end position="1164"/>
    </location>
</feature>
<keyword evidence="1" id="KW-0175">Coiled coil</keyword>
<feature type="region of interest" description="Disordered" evidence="2">
    <location>
        <begin position="512"/>
        <end position="601"/>
    </location>
</feature>
<dbReference type="PANTHER" id="PTHR21616:SF2">
    <property type="entry name" value="CENTROSOME AND SPINDLE POLE-ASSOCIATED PROTEIN 1"/>
    <property type="match status" value="1"/>
</dbReference>
<feature type="compositionally biased region" description="Polar residues" evidence="2">
    <location>
        <begin position="537"/>
        <end position="567"/>
    </location>
</feature>
<dbReference type="GO" id="GO:0005874">
    <property type="term" value="C:microtubule"/>
    <property type="evidence" value="ECO:0007669"/>
    <property type="project" value="InterPro"/>
</dbReference>
<dbReference type="GO" id="GO:0032467">
    <property type="term" value="P:positive regulation of cytokinesis"/>
    <property type="evidence" value="ECO:0007669"/>
    <property type="project" value="InterPro"/>
</dbReference>
<feature type="compositionally biased region" description="Polar residues" evidence="2">
    <location>
        <begin position="1598"/>
        <end position="1620"/>
    </location>
</feature>
<protein>
    <submittedName>
        <fullName evidence="3">Uncharacterized protein</fullName>
    </submittedName>
</protein>
<keyword evidence="4" id="KW-1185">Reference proteome</keyword>
<feature type="compositionally biased region" description="Acidic residues" evidence="2">
    <location>
        <begin position="1520"/>
        <end position="1534"/>
    </location>
</feature>
<feature type="region of interest" description="Disordered" evidence="2">
    <location>
        <begin position="444"/>
        <end position="479"/>
    </location>
</feature>
<feature type="compositionally biased region" description="Polar residues" evidence="2">
    <location>
        <begin position="37"/>
        <end position="56"/>
    </location>
</feature>
<feature type="region of interest" description="Disordered" evidence="2">
    <location>
        <begin position="17"/>
        <end position="58"/>
    </location>
</feature>
<feature type="compositionally biased region" description="Basic and acidic residues" evidence="2">
    <location>
        <begin position="339"/>
        <end position="350"/>
    </location>
</feature>
<sequence length="1697" mass="191784">MSSIGLTRAETLQLRKDAFQSRKASKARSLRPPPKVNPTSTMTEPTQLPPYTTQPISEPIPINEVTSSHLASPTRYTLPPEMRSKPVIPKTLNNINPVPTVPSSSLPPPTYLTAPFGVSGTLAPNPTAELRLRNETNVPPDVNEPLRKAKPTSTETGDFYNLQKPTSNVKAPELGSNPSFDAKVLQLQSELRSGGDLSSIERVVDGSTAPPDPFEDEVRNEMTRLEKELREEVKRMSPVKETGGEGREVLKNDDKEYGRQLLNQIEDRKNLLNSEKTTQLEMDVLAKRQDLERQHNQILIKKQHQEKLMEKRKEQMEEKQAQMRYKVELDRQMASKENMKLQENLSRRQDTGTGLNFPSERSELKVKYKSPLRQQHPSPRPTLTRKGELEKEYSIQASLDRETLRSDEDKSRRIQDFQNSRAYAKSVEVAEKLKKQQEYAEQLNSQLAENREIKSDRNERQYEGEASPKEDEVRREQRRQQVEYADQLKRQMEEKQQLQHLQANNDATPAYLQSPTKQHQQYQQRPQFDPSPPPQIKFTQHQNQPYDSNTTPAYLQSPTKPSQQHLNPRSPRVPDKYVSPKRVPPHKTPPVSPRLFPSEQPNARVTTFGTGLSTLYGDVVGGKSEQRLQTKAEYKRYLERQMREKEQRRNIERGDRIKEEKSLLSPPPPNAVPRQVHVSPAYEDHLQTGSTYQTYNPPVTHAPVVYQHQPSTGTFELNRKAEYARLLREQMEDNESRKKREKEEQRIYDEKYESPGKVKGDVMQIMGSPDEFVDGPFGRRRLGGGGDPGGVTDLKYRNNLIRKVSQDSEDASHYQNHSYNSQYPQPTNHLSPDTNNAATRQKMVADVYGTTQTGAALGFGRNVSPHQRPPPQNQGRDQFQQQYNLQPQLHQPEPVYQPEQAWGTGPSITSQPKNSNHHSKANLQRLALVAQMEEKRVRVEAEKQKQKEEDLKEWKRIEEENLMAKEEEERAKDAKKLEEQKQLEYLTMQQEKAAIKRRNGVVREEREAKYSTDDNVQETAKATPRVRKAPAPPPKVQPQQHQELQQQQQTPLRSTEQAGLLLSVEKRERERRTSELSPPTLKPGDFFHVDDPEVHLREASPFTKNMEILRSSVEDDFSQPLQDFQHNLHSNVVRKAFKEKHESSSERRNPYYPPGSPRLEDADELEQSLRADSQFHMVPKAGGQLPFGETMTRTGPGELMGSSQQLEGDALEEQNEGDPMDSFVAQWQVANGFSATTGGYAPHRKLLHTAKAEGQLPNFAALRQMNSNRNFATGNAESLPGMARVAAPPVVHAQDALRSTLMASPPGANLSSNSDFITDDIANVSEVFNVNRNRNNLAEQSLKSESLLMYIKDSKRIEAKMNELQAVGEEYVEVPTPVNLGGSGFHVTEIRDVFRGDSDSDDEDEVLVVPVSPGKGMAGPPVSEMEEKEEGGHFKVSTVTDEEREAMLEQQRAKWDVADEETYGDEDFEKDVQEKEEDVEALPRTNSEMGVLEKLRELEEKLGIVDGEADGEEGGGILPDTDDDYEEDDEVAEEEAVKEKEKEARRSFTERWLGTDSKAGDVSESKERKSFNAELIFVGKEEEVEENVAHDDDDDASEVSSGTSDGSVSPPSSPTRQVASNYVAATQYVGTVIASSLSPRSARNESRGSDKVASEVSSEGSMSPPGSATKNSRQIAEKENDQETVNGALERIKGKIV</sequence>
<feature type="compositionally biased region" description="Polar residues" evidence="2">
    <location>
        <begin position="1655"/>
        <end position="1674"/>
    </location>
</feature>
<evidence type="ECO:0000256" key="2">
    <source>
        <dbReference type="SAM" id="MobiDB-lite"/>
    </source>
</evidence>
<feature type="compositionally biased region" description="Basic and acidic residues" evidence="2">
    <location>
        <begin position="1001"/>
        <end position="1012"/>
    </location>
</feature>
<feature type="region of interest" description="Disordered" evidence="2">
    <location>
        <begin position="339"/>
        <end position="417"/>
    </location>
</feature>
<feature type="region of interest" description="Disordered" evidence="2">
    <location>
        <begin position="1633"/>
        <end position="1697"/>
    </location>
</feature>
<evidence type="ECO:0000256" key="1">
    <source>
        <dbReference type="SAM" id="Coils"/>
    </source>
</evidence>
<feature type="region of interest" description="Disordered" evidence="2">
    <location>
        <begin position="135"/>
        <end position="175"/>
    </location>
</feature>
<feature type="region of interest" description="Disordered" evidence="2">
    <location>
        <begin position="643"/>
        <end position="675"/>
    </location>
</feature>
<feature type="compositionally biased region" description="Basic and acidic residues" evidence="2">
    <location>
        <begin position="449"/>
        <end position="479"/>
    </location>
</feature>
<reference evidence="4" key="1">
    <citation type="journal article" date="2023" name="Commun. Biol.">
        <title>Genome analysis of Parmales, the sister group of diatoms, reveals the evolutionary specialization of diatoms from phago-mixotrophs to photoautotrophs.</title>
        <authorList>
            <person name="Ban H."/>
            <person name="Sato S."/>
            <person name="Yoshikawa S."/>
            <person name="Yamada K."/>
            <person name="Nakamura Y."/>
            <person name="Ichinomiya M."/>
            <person name="Sato N."/>
            <person name="Blanc-Mathieu R."/>
            <person name="Endo H."/>
            <person name="Kuwata A."/>
            <person name="Ogata H."/>
        </authorList>
    </citation>
    <scope>NUCLEOTIDE SEQUENCE [LARGE SCALE GENOMIC DNA]</scope>
    <source>
        <strain evidence="4">NIES 3699</strain>
    </source>
</reference>